<dbReference type="PANTHER" id="PTHR38743:SF2">
    <property type="entry name" value="DUF2185 DOMAIN-CONTAINING PROTEIN"/>
    <property type="match status" value="1"/>
</dbReference>
<gene>
    <name evidence="2" type="ORF">KOR34_42860</name>
</gene>
<sequence length="115" mass="12881">MAKHYKLTAKQIAPLAEGFGGCIATDLITVDGKRVNFMYREATDREHDSGWRFMSGFESDEYMNEPTNHGIYDVNTIANYDQDIIPFLGAPVGSAYERNQHNGAFEAVEFGPPED</sequence>
<evidence type="ECO:0000313" key="3">
    <source>
        <dbReference type="Proteomes" id="UP000316714"/>
    </source>
</evidence>
<dbReference type="Pfam" id="PF09951">
    <property type="entry name" value="Imm33"/>
    <property type="match status" value="1"/>
</dbReference>
<dbReference type="EMBL" id="SIHJ01000003">
    <property type="protein sequence ID" value="TWT32523.1"/>
    <property type="molecule type" value="Genomic_DNA"/>
</dbReference>
<dbReference type="RefSeq" id="WP_146567965.1">
    <property type="nucleotide sequence ID" value="NZ_SIHJ01000003.1"/>
</dbReference>
<dbReference type="PANTHER" id="PTHR38743">
    <property type="entry name" value="SIMILAR TO GLYOXYLASE I FAMILY PROTEIN"/>
    <property type="match status" value="1"/>
</dbReference>
<comment type="caution">
    <text evidence="2">The sequence shown here is derived from an EMBL/GenBank/DDBJ whole genome shotgun (WGS) entry which is preliminary data.</text>
</comment>
<keyword evidence="3" id="KW-1185">Reference proteome</keyword>
<proteinExistence type="predicted"/>
<evidence type="ECO:0000259" key="1">
    <source>
        <dbReference type="Pfam" id="PF09951"/>
    </source>
</evidence>
<dbReference type="Proteomes" id="UP000316714">
    <property type="component" value="Unassembled WGS sequence"/>
</dbReference>
<dbReference type="InterPro" id="IPR018689">
    <property type="entry name" value="Imm33_dom"/>
</dbReference>
<dbReference type="OrthoDB" id="4827574at2"/>
<dbReference type="AlphaFoldDB" id="A0A5C5V3J7"/>
<evidence type="ECO:0000313" key="2">
    <source>
        <dbReference type="EMBL" id="TWT32523.1"/>
    </source>
</evidence>
<protein>
    <recommendedName>
        <fullName evidence="1">Immunity protein Imm33 domain-containing protein</fullName>
    </recommendedName>
</protein>
<name>A0A5C5V3J7_9BACT</name>
<accession>A0A5C5V3J7</accession>
<feature type="domain" description="Immunity protein Imm33" evidence="1">
    <location>
        <begin position="22"/>
        <end position="108"/>
    </location>
</feature>
<organism evidence="2 3">
    <name type="scientific">Posidoniimonas corsicana</name>
    <dbReference type="NCBI Taxonomy" id="1938618"/>
    <lineage>
        <taxon>Bacteria</taxon>
        <taxon>Pseudomonadati</taxon>
        <taxon>Planctomycetota</taxon>
        <taxon>Planctomycetia</taxon>
        <taxon>Pirellulales</taxon>
        <taxon>Lacipirellulaceae</taxon>
        <taxon>Posidoniimonas</taxon>
    </lineage>
</organism>
<reference evidence="2 3" key="1">
    <citation type="submission" date="2019-02" db="EMBL/GenBank/DDBJ databases">
        <title>Deep-cultivation of Planctomycetes and their phenomic and genomic characterization uncovers novel biology.</title>
        <authorList>
            <person name="Wiegand S."/>
            <person name="Jogler M."/>
            <person name="Boedeker C."/>
            <person name="Pinto D."/>
            <person name="Vollmers J."/>
            <person name="Rivas-Marin E."/>
            <person name="Kohn T."/>
            <person name="Peeters S.H."/>
            <person name="Heuer A."/>
            <person name="Rast P."/>
            <person name="Oberbeckmann S."/>
            <person name="Bunk B."/>
            <person name="Jeske O."/>
            <person name="Meyerdierks A."/>
            <person name="Storesund J.E."/>
            <person name="Kallscheuer N."/>
            <person name="Luecker S."/>
            <person name="Lage O.M."/>
            <person name="Pohl T."/>
            <person name="Merkel B.J."/>
            <person name="Hornburger P."/>
            <person name="Mueller R.-W."/>
            <person name="Bruemmer F."/>
            <person name="Labrenz M."/>
            <person name="Spormann A.M."/>
            <person name="Op Den Camp H."/>
            <person name="Overmann J."/>
            <person name="Amann R."/>
            <person name="Jetten M.S.M."/>
            <person name="Mascher T."/>
            <person name="Medema M.H."/>
            <person name="Devos D.P."/>
            <person name="Kaster A.-K."/>
            <person name="Ovreas L."/>
            <person name="Rohde M."/>
            <person name="Galperin M.Y."/>
            <person name="Jogler C."/>
        </authorList>
    </citation>
    <scope>NUCLEOTIDE SEQUENCE [LARGE SCALE GENOMIC DNA]</scope>
    <source>
        <strain evidence="2 3">KOR34</strain>
    </source>
</reference>